<dbReference type="SUPFAM" id="SSF81383">
    <property type="entry name" value="F-box domain"/>
    <property type="match status" value="1"/>
</dbReference>
<dbReference type="CDD" id="cd22160">
    <property type="entry name" value="F-box_AtFBL13-like"/>
    <property type="match status" value="1"/>
</dbReference>
<proteinExistence type="predicted"/>
<organism evidence="3 4">
    <name type="scientific">Striga hermonthica</name>
    <name type="common">Purple witchweed</name>
    <name type="synonym">Buchnera hermonthica</name>
    <dbReference type="NCBI Taxonomy" id="68872"/>
    <lineage>
        <taxon>Eukaryota</taxon>
        <taxon>Viridiplantae</taxon>
        <taxon>Streptophyta</taxon>
        <taxon>Embryophyta</taxon>
        <taxon>Tracheophyta</taxon>
        <taxon>Spermatophyta</taxon>
        <taxon>Magnoliopsida</taxon>
        <taxon>eudicotyledons</taxon>
        <taxon>Gunneridae</taxon>
        <taxon>Pentapetalae</taxon>
        <taxon>asterids</taxon>
        <taxon>lamiids</taxon>
        <taxon>Lamiales</taxon>
        <taxon>Orobanchaceae</taxon>
        <taxon>Buchnereae</taxon>
        <taxon>Striga</taxon>
    </lineage>
</organism>
<feature type="compositionally biased region" description="Basic and acidic residues" evidence="1">
    <location>
        <begin position="548"/>
        <end position="581"/>
    </location>
</feature>
<name>A0A9N7MSJ7_STRHE</name>
<evidence type="ECO:0000256" key="1">
    <source>
        <dbReference type="SAM" id="MobiDB-lite"/>
    </source>
</evidence>
<feature type="region of interest" description="Disordered" evidence="1">
    <location>
        <begin position="482"/>
        <end position="626"/>
    </location>
</feature>
<evidence type="ECO:0000313" key="4">
    <source>
        <dbReference type="Proteomes" id="UP001153555"/>
    </source>
</evidence>
<keyword evidence="4" id="KW-1185">Reference proteome</keyword>
<feature type="domain" description="FBD" evidence="2">
    <location>
        <begin position="425"/>
        <end position="499"/>
    </location>
</feature>
<dbReference type="PANTHER" id="PTHR31900:SF34">
    <property type="entry name" value="EMB|CAB62440.1-RELATED"/>
    <property type="match status" value="1"/>
</dbReference>
<sequence length="626" mass="72309">MDISSNEEEDMFSLTKRVKKSHEENRDFFSDLPDSILVHILSFLPLRDAIRTVVLSRFGKLWLSLPVLDLDNCVYHEDDEDTDVLICDYENFMHVVHQVWNHHDENTLDKLHLRFALALSYSHYTESDLNNPNLSVYERRKVDKERAALYQVGKLISYAVSRKVKVLDIDLEGCDFLEQYYELPDVLSTSYLANLELTACDIRSCEQINLPALRVLSLHNVLLSDEAIERILTGCPFLEDLSVVDCHGFRQLNSKNPNLKKLMLDVAVNSWIVFVECPHVVSIRITGWIEGVFLHHVSSLVEASVDYICLFRCKDKNYSLVRALLFMASRCRTFSICDGSVLVMSIWKLKNVVCPQFQWKHINVKLHLTKWDLPGLSLLLKHSSSSLVELTMLALGQSDSFFQTADAKWIWEYDFDGEGYLNSQEATLPCLKSIRIHSCHTGDPYLIQIVKFLLKNTPRLQKMVITTEKEFTSEQQLFELSEELSTSPRASSEALAEVYPRIPSQLTTTLQPARGTEHQPDEENRSSITNSQSALGKSDYCLRKTRRTKPESHICRPDPISHPRNREFRERHSHDQHTGHRQERRHRTLFLTDNRYHQHDPAAEAPPNREGKTDHTWKSEVWPGPP</sequence>
<dbReference type="InterPro" id="IPR006566">
    <property type="entry name" value="FBD"/>
</dbReference>
<evidence type="ECO:0000313" key="3">
    <source>
        <dbReference type="EMBL" id="CAA0812084.1"/>
    </source>
</evidence>
<dbReference type="InterPro" id="IPR050232">
    <property type="entry name" value="FBL13/AtMIF1-like"/>
</dbReference>
<dbReference type="InterPro" id="IPR053781">
    <property type="entry name" value="F-box_AtFBL13-like"/>
</dbReference>
<dbReference type="InterPro" id="IPR036047">
    <property type="entry name" value="F-box-like_dom_sf"/>
</dbReference>
<feature type="compositionally biased region" description="Polar residues" evidence="1">
    <location>
        <begin position="526"/>
        <end position="535"/>
    </location>
</feature>
<dbReference type="InterPro" id="IPR032675">
    <property type="entry name" value="LRR_dom_sf"/>
</dbReference>
<gene>
    <name evidence="3" type="ORF">SHERM_12902</name>
</gene>
<dbReference type="Gene3D" id="3.80.10.10">
    <property type="entry name" value="Ribonuclease Inhibitor"/>
    <property type="match status" value="1"/>
</dbReference>
<dbReference type="EMBL" id="CACSLK010009714">
    <property type="protein sequence ID" value="CAA0812084.1"/>
    <property type="molecule type" value="Genomic_DNA"/>
</dbReference>
<dbReference type="Gene3D" id="1.20.1280.50">
    <property type="match status" value="1"/>
</dbReference>
<evidence type="ECO:0000259" key="2">
    <source>
        <dbReference type="SMART" id="SM00579"/>
    </source>
</evidence>
<dbReference type="PANTHER" id="PTHR31900">
    <property type="entry name" value="F-BOX/RNI SUPERFAMILY PROTEIN-RELATED"/>
    <property type="match status" value="1"/>
</dbReference>
<reference evidence="3" key="1">
    <citation type="submission" date="2019-12" db="EMBL/GenBank/DDBJ databases">
        <authorList>
            <person name="Scholes J."/>
        </authorList>
    </citation>
    <scope>NUCLEOTIDE SEQUENCE</scope>
</reference>
<dbReference type="Proteomes" id="UP001153555">
    <property type="component" value="Unassembled WGS sequence"/>
</dbReference>
<feature type="compositionally biased region" description="Basic and acidic residues" evidence="1">
    <location>
        <begin position="515"/>
        <end position="525"/>
    </location>
</feature>
<feature type="compositionally biased region" description="Basic and acidic residues" evidence="1">
    <location>
        <begin position="594"/>
        <end position="618"/>
    </location>
</feature>
<accession>A0A9N7MSJ7</accession>
<dbReference type="SMART" id="SM00579">
    <property type="entry name" value="FBD"/>
    <property type="match status" value="1"/>
</dbReference>
<dbReference type="InterPro" id="IPR055411">
    <property type="entry name" value="LRR_FXL15/At3g58940/PEG3-like"/>
</dbReference>
<dbReference type="AlphaFoldDB" id="A0A9N7MSJ7"/>
<dbReference type="Pfam" id="PF24758">
    <property type="entry name" value="LRR_At5g56370"/>
    <property type="match status" value="1"/>
</dbReference>
<comment type="caution">
    <text evidence="3">The sequence shown here is derived from an EMBL/GenBank/DDBJ whole genome shotgun (WGS) entry which is preliminary data.</text>
</comment>
<dbReference type="OrthoDB" id="904127at2759"/>
<protein>
    <recommendedName>
        <fullName evidence="2">FBD domain-containing protein</fullName>
    </recommendedName>
</protein>
<dbReference type="SUPFAM" id="SSF52047">
    <property type="entry name" value="RNI-like"/>
    <property type="match status" value="1"/>
</dbReference>